<dbReference type="OrthoDB" id="9804325at2"/>
<dbReference type="InterPro" id="IPR004609">
    <property type="entry name" value="ATP-dep_DNA_helicase_RecG"/>
</dbReference>
<dbReference type="InterPro" id="IPR047112">
    <property type="entry name" value="RecG/Mfd"/>
</dbReference>
<dbReference type="InterPro" id="IPR027417">
    <property type="entry name" value="P-loop_NTPase"/>
</dbReference>
<sequence>MEEAGAISVATLRGVGEQRVQALARLGIVTVEDLLLHYPRGYIDLTAPCEVMSAPLDQVCAVRATVIKKGRETRLRGGLRLYKVIAADDSGVLELTFFNTKFTVDALKIDEPYLFYGRMEGTLLRREMRAPAVYPERADQPFIAVYPLTEGLTQKAFANLVEQALARAPGLPERIPETVRAGNGLEGIGQAVRDIHRPSDAAALERAKRRLIFEELFMLAAGVGLLRTRARTEQAAPMQPHSLKAFYTALPFELTGAQRRAIADLTDDLQKPTPANRLVQGDVGSGKTMVAAAGAYFAFLSGAQSAMMAPTELLARQHYEGLKPLCEKLGMKTALLIGSLTPAQKRAVYNALETGEIDLCFGTHALISQGVHFMNLGLVITDEQHRFGVAQRAKLRRKGRCAHTLVMSATPIPRTLALMIYGELDISVIDELPPGRSPVLTYKISSGKRERAFGFIRKHLDRGLQAYIVCPRVEAGEEDMGLRAATEYMMDLSSGAFTGYTVGLLHGRMKASEKERVMESFQRGEIQLLVSTTVVEVGVDVPNAVIMMIENAERFGLSQLHQLRGRVGRGKEQSYCILLSDSRSEETVERLKIMCKTSDGFAIAEYDLKTRGPGNFLGQEQHGLPRLRIADLVTDADTVTQARESAEYILAADPTLCAPEHAALRAAVERMMDSVGGRPN</sequence>
<keyword evidence="9 15" id="KW-0233">DNA recombination</keyword>
<comment type="catalytic activity">
    <reaction evidence="12 15">
        <text>Couples ATP hydrolysis with the unwinding of duplex DNA by translocating in the 3'-5' direction.</text>
        <dbReference type="EC" id="5.6.2.4"/>
    </reaction>
</comment>
<keyword evidence="6 15" id="KW-0347">Helicase</keyword>
<evidence type="ECO:0000256" key="11">
    <source>
        <dbReference type="ARBA" id="ARBA00023235"/>
    </source>
</evidence>
<gene>
    <name evidence="18" type="primary">recG</name>
    <name evidence="19" type="ORF">DXC40_11090</name>
    <name evidence="18" type="ORF">ERS852551_01630</name>
</gene>
<dbReference type="PANTHER" id="PTHR47964">
    <property type="entry name" value="ATP-DEPENDENT DNA HELICASE HOMOLOG RECG, CHLOROPLASTIC"/>
    <property type="match status" value="1"/>
</dbReference>
<dbReference type="InterPro" id="IPR033454">
    <property type="entry name" value="RecG_wedge"/>
</dbReference>
<evidence type="ECO:0000256" key="6">
    <source>
        <dbReference type="ARBA" id="ARBA00022806"/>
    </source>
</evidence>
<dbReference type="NCBIfam" id="TIGR00643">
    <property type="entry name" value="recG"/>
    <property type="match status" value="1"/>
</dbReference>
<evidence type="ECO:0000256" key="1">
    <source>
        <dbReference type="ARBA" id="ARBA00007504"/>
    </source>
</evidence>
<keyword evidence="4 15" id="KW-0227">DNA damage</keyword>
<keyword evidence="7 15" id="KW-0067">ATP-binding</keyword>
<dbReference type="PANTHER" id="PTHR47964:SF1">
    <property type="entry name" value="ATP-DEPENDENT DNA HELICASE HOMOLOG RECG, CHLOROPLASTIC"/>
    <property type="match status" value="1"/>
</dbReference>
<comment type="catalytic activity">
    <reaction evidence="14 15">
        <text>ATP + H2O = ADP + phosphate + H(+)</text>
        <dbReference type="Rhea" id="RHEA:13065"/>
        <dbReference type="ChEBI" id="CHEBI:15377"/>
        <dbReference type="ChEBI" id="CHEBI:15378"/>
        <dbReference type="ChEBI" id="CHEBI:30616"/>
        <dbReference type="ChEBI" id="CHEBI:43474"/>
        <dbReference type="ChEBI" id="CHEBI:456216"/>
        <dbReference type="EC" id="5.6.2.4"/>
    </reaction>
</comment>
<comment type="similarity">
    <text evidence="1 15">Belongs to the helicase family. RecG subfamily.</text>
</comment>
<dbReference type="GO" id="GO:0043138">
    <property type="term" value="F:3'-5' DNA helicase activity"/>
    <property type="evidence" value="ECO:0007669"/>
    <property type="project" value="UniProtKB-EC"/>
</dbReference>
<evidence type="ECO:0000313" key="19">
    <source>
        <dbReference type="EMBL" id="RGE67338.1"/>
    </source>
</evidence>
<dbReference type="GO" id="GO:0006281">
    <property type="term" value="P:DNA repair"/>
    <property type="evidence" value="ECO:0007669"/>
    <property type="project" value="UniProtKB-UniRule"/>
</dbReference>
<dbReference type="Pfam" id="PF00270">
    <property type="entry name" value="DEAD"/>
    <property type="match status" value="1"/>
</dbReference>
<dbReference type="Gene3D" id="3.40.50.300">
    <property type="entry name" value="P-loop containing nucleotide triphosphate hydrolases"/>
    <property type="match status" value="2"/>
</dbReference>
<evidence type="ECO:0000256" key="8">
    <source>
        <dbReference type="ARBA" id="ARBA00023125"/>
    </source>
</evidence>
<dbReference type="RefSeq" id="WP_055244977.1">
    <property type="nucleotide sequence ID" value="NZ_CABIWA010000008.1"/>
</dbReference>
<evidence type="ECO:0000256" key="12">
    <source>
        <dbReference type="ARBA" id="ARBA00034617"/>
    </source>
</evidence>
<dbReference type="InterPro" id="IPR045562">
    <property type="entry name" value="RecG_dom3_C"/>
</dbReference>
<dbReference type="NCBIfam" id="NF008165">
    <property type="entry name" value="PRK10917.1-3"/>
    <property type="match status" value="1"/>
</dbReference>
<organism evidence="18 20">
    <name type="scientific">Anaerotruncus colihominis</name>
    <dbReference type="NCBI Taxonomy" id="169435"/>
    <lineage>
        <taxon>Bacteria</taxon>
        <taxon>Bacillati</taxon>
        <taxon>Bacillota</taxon>
        <taxon>Clostridia</taxon>
        <taxon>Eubacteriales</taxon>
        <taxon>Oscillospiraceae</taxon>
        <taxon>Anaerotruncus</taxon>
    </lineage>
</organism>
<dbReference type="PROSITE" id="PS51192">
    <property type="entry name" value="HELICASE_ATP_BIND_1"/>
    <property type="match status" value="1"/>
</dbReference>
<evidence type="ECO:0000259" key="16">
    <source>
        <dbReference type="PROSITE" id="PS51192"/>
    </source>
</evidence>
<dbReference type="SMART" id="SM00490">
    <property type="entry name" value="HELICc"/>
    <property type="match status" value="1"/>
</dbReference>
<dbReference type="SUPFAM" id="SSF50249">
    <property type="entry name" value="Nucleic acid-binding proteins"/>
    <property type="match status" value="1"/>
</dbReference>
<accession>A0A174Q914</accession>
<dbReference type="NCBIfam" id="NF008168">
    <property type="entry name" value="PRK10917.2-2"/>
    <property type="match status" value="1"/>
</dbReference>
<dbReference type="SUPFAM" id="SSF52540">
    <property type="entry name" value="P-loop containing nucleoside triphosphate hydrolases"/>
    <property type="match status" value="2"/>
</dbReference>
<dbReference type="GO" id="GO:0016787">
    <property type="term" value="F:hydrolase activity"/>
    <property type="evidence" value="ECO:0007669"/>
    <property type="project" value="UniProtKB-KW"/>
</dbReference>
<dbReference type="EMBL" id="CZBE01000010">
    <property type="protein sequence ID" value="CUP69713.1"/>
    <property type="molecule type" value="Genomic_DNA"/>
</dbReference>
<proteinExistence type="inferred from homology"/>
<dbReference type="CDD" id="cd04488">
    <property type="entry name" value="RecG_wedge_OBF"/>
    <property type="match status" value="1"/>
</dbReference>
<reference evidence="18 20" key="1">
    <citation type="submission" date="2015-09" db="EMBL/GenBank/DDBJ databases">
        <authorList>
            <consortium name="Pathogen Informatics"/>
        </authorList>
    </citation>
    <scope>NUCLEOTIDE SEQUENCE [LARGE SCALE GENOMIC DNA]</scope>
    <source>
        <strain evidence="18 20">2789STDY5834939</strain>
    </source>
</reference>
<keyword evidence="3 15" id="KW-0547">Nucleotide-binding</keyword>
<dbReference type="Pfam" id="PF19833">
    <property type="entry name" value="RecG_dom3_C"/>
    <property type="match status" value="1"/>
</dbReference>
<reference evidence="19 21" key="2">
    <citation type="submission" date="2018-08" db="EMBL/GenBank/DDBJ databases">
        <title>A genome reference for cultivated species of the human gut microbiota.</title>
        <authorList>
            <person name="Zou Y."/>
            <person name="Xue W."/>
            <person name="Luo G."/>
        </authorList>
    </citation>
    <scope>NUCLEOTIDE SEQUENCE [LARGE SCALE GENOMIC DNA]</scope>
    <source>
        <strain evidence="19 21">TF05-12AC</strain>
    </source>
</reference>
<dbReference type="Gene3D" id="2.40.50.140">
    <property type="entry name" value="Nucleic acid-binding proteins"/>
    <property type="match status" value="1"/>
</dbReference>
<dbReference type="GO" id="GO:0003677">
    <property type="term" value="F:DNA binding"/>
    <property type="evidence" value="ECO:0007669"/>
    <property type="project" value="UniProtKB-KW"/>
</dbReference>
<evidence type="ECO:0000313" key="20">
    <source>
        <dbReference type="Proteomes" id="UP000095765"/>
    </source>
</evidence>
<evidence type="ECO:0000313" key="21">
    <source>
        <dbReference type="Proteomes" id="UP000260828"/>
    </source>
</evidence>
<keyword evidence="5 15" id="KW-0378">Hydrolase</keyword>
<dbReference type="AlphaFoldDB" id="A0A174Q914"/>
<name>A0A174Q914_9FIRM</name>
<evidence type="ECO:0000256" key="2">
    <source>
        <dbReference type="ARBA" id="ARBA00017846"/>
    </source>
</evidence>
<evidence type="ECO:0000313" key="18">
    <source>
        <dbReference type="EMBL" id="CUP69713.1"/>
    </source>
</evidence>
<dbReference type="InterPro" id="IPR011545">
    <property type="entry name" value="DEAD/DEAH_box_helicase_dom"/>
</dbReference>
<evidence type="ECO:0000256" key="4">
    <source>
        <dbReference type="ARBA" id="ARBA00022763"/>
    </source>
</evidence>
<dbReference type="GO" id="GO:0006310">
    <property type="term" value="P:DNA recombination"/>
    <property type="evidence" value="ECO:0007669"/>
    <property type="project" value="UniProtKB-UniRule"/>
</dbReference>
<dbReference type="GO" id="GO:0005524">
    <property type="term" value="F:ATP binding"/>
    <property type="evidence" value="ECO:0007669"/>
    <property type="project" value="UniProtKB-KW"/>
</dbReference>
<keyword evidence="11" id="KW-0413">Isomerase</keyword>
<dbReference type="InterPro" id="IPR014001">
    <property type="entry name" value="Helicase_ATP-bd"/>
</dbReference>
<evidence type="ECO:0000256" key="5">
    <source>
        <dbReference type="ARBA" id="ARBA00022801"/>
    </source>
</evidence>
<dbReference type="Proteomes" id="UP000260828">
    <property type="component" value="Unassembled WGS sequence"/>
</dbReference>
<evidence type="ECO:0000256" key="9">
    <source>
        <dbReference type="ARBA" id="ARBA00023172"/>
    </source>
</evidence>
<evidence type="ECO:0000259" key="17">
    <source>
        <dbReference type="PROSITE" id="PS51194"/>
    </source>
</evidence>
<dbReference type="EC" id="5.6.2.4" evidence="13 15"/>
<feature type="domain" description="Helicase ATP-binding" evidence="16">
    <location>
        <begin position="268"/>
        <end position="429"/>
    </location>
</feature>
<dbReference type="Pfam" id="PF00271">
    <property type="entry name" value="Helicase_C"/>
    <property type="match status" value="1"/>
</dbReference>
<keyword evidence="8" id="KW-0238">DNA-binding</keyword>
<dbReference type="Pfam" id="PF17191">
    <property type="entry name" value="RecG_wedge"/>
    <property type="match status" value="1"/>
</dbReference>
<dbReference type="InterPro" id="IPR001650">
    <property type="entry name" value="Helicase_C-like"/>
</dbReference>
<comment type="function">
    <text evidence="15">Plays a critical role in recombination and DNA repair. Helps process Holliday junction intermediates to mature products by catalyzing branch migration. Has replication fork regression activity, unwinds stalled or blocked replication forks to make a HJ that can be resolved. Has a DNA unwinding activity characteristic of a DNA helicase with 3'-5' polarity.</text>
</comment>
<dbReference type="Proteomes" id="UP000095765">
    <property type="component" value="Unassembled WGS sequence"/>
</dbReference>
<evidence type="ECO:0000256" key="15">
    <source>
        <dbReference type="RuleBase" id="RU363016"/>
    </source>
</evidence>
<dbReference type="PROSITE" id="PS51194">
    <property type="entry name" value="HELICASE_CTER"/>
    <property type="match status" value="1"/>
</dbReference>
<dbReference type="InterPro" id="IPR012340">
    <property type="entry name" value="NA-bd_OB-fold"/>
</dbReference>
<evidence type="ECO:0000256" key="13">
    <source>
        <dbReference type="ARBA" id="ARBA00034808"/>
    </source>
</evidence>
<evidence type="ECO:0000256" key="3">
    <source>
        <dbReference type="ARBA" id="ARBA00022741"/>
    </source>
</evidence>
<keyword evidence="10 15" id="KW-0234">DNA repair</keyword>
<protein>
    <recommendedName>
        <fullName evidence="2 15">ATP-dependent DNA helicase RecG</fullName>
        <ecNumber evidence="13 15">5.6.2.4</ecNumber>
    </recommendedName>
</protein>
<evidence type="ECO:0000256" key="10">
    <source>
        <dbReference type="ARBA" id="ARBA00023204"/>
    </source>
</evidence>
<dbReference type="EMBL" id="QVME01000005">
    <property type="protein sequence ID" value="RGE67338.1"/>
    <property type="molecule type" value="Genomic_DNA"/>
</dbReference>
<evidence type="ECO:0000256" key="7">
    <source>
        <dbReference type="ARBA" id="ARBA00022840"/>
    </source>
</evidence>
<evidence type="ECO:0000256" key="14">
    <source>
        <dbReference type="ARBA" id="ARBA00048988"/>
    </source>
</evidence>
<feature type="domain" description="Helicase C-terminal" evidence="17">
    <location>
        <begin position="448"/>
        <end position="609"/>
    </location>
</feature>
<dbReference type="CDD" id="cd17992">
    <property type="entry name" value="DEXHc_RecG"/>
    <property type="match status" value="1"/>
</dbReference>
<dbReference type="SMART" id="SM00487">
    <property type="entry name" value="DEXDc"/>
    <property type="match status" value="1"/>
</dbReference>